<dbReference type="InterPro" id="IPR006390">
    <property type="entry name" value="DHP_synth_dom"/>
</dbReference>
<proteinExistence type="inferred from homology"/>
<organism evidence="14 15">
    <name type="scientific">Thioclava pacifica DSM 10166</name>
    <dbReference type="NCBI Taxonomy" id="1353537"/>
    <lineage>
        <taxon>Bacteria</taxon>
        <taxon>Pseudomonadati</taxon>
        <taxon>Pseudomonadota</taxon>
        <taxon>Alphaproteobacteria</taxon>
        <taxon>Rhodobacterales</taxon>
        <taxon>Paracoccaceae</taxon>
        <taxon>Thioclava</taxon>
    </lineage>
</organism>
<keyword evidence="9 12" id="KW-0460">Magnesium</keyword>
<dbReference type="STRING" id="1353537.TP2_12415"/>
<feature type="domain" description="Pterin-binding" evidence="13">
    <location>
        <begin position="73"/>
        <end position="328"/>
    </location>
</feature>
<dbReference type="InterPro" id="IPR045031">
    <property type="entry name" value="DHP_synth-like"/>
</dbReference>
<dbReference type="GO" id="GO:0046656">
    <property type="term" value="P:folic acid biosynthetic process"/>
    <property type="evidence" value="ECO:0007669"/>
    <property type="project" value="UniProtKB-KW"/>
</dbReference>
<dbReference type="OrthoDB" id="9811744at2"/>
<evidence type="ECO:0000259" key="13">
    <source>
        <dbReference type="PROSITE" id="PS50972"/>
    </source>
</evidence>
<comment type="caution">
    <text evidence="14">The sequence shown here is derived from an EMBL/GenBank/DDBJ whole genome shotgun (WGS) entry which is preliminary data.</text>
</comment>
<dbReference type="Gene3D" id="3.20.20.20">
    <property type="entry name" value="Dihydropteroate synthase-like"/>
    <property type="match status" value="1"/>
</dbReference>
<dbReference type="PANTHER" id="PTHR20941">
    <property type="entry name" value="FOLATE SYNTHESIS PROTEINS"/>
    <property type="match status" value="1"/>
</dbReference>
<comment type="function">
    <text evidence="12">Catalyzes the condensation of para-aminobenzoate (pABA) with 6-hydroxymethyl-7,8-dihydropterin diphosphate (DHPt-PP) to form 7,8-dihydropteroate (H2Pte), the immediate precursor of folate derivatives.</text>
</comment>
<evidence type="ECO:0000256" key="8">
    <source>
        <dbReference type="ARBA" id="ARBA00022723"/>
    </source>
</evidence>
<dbReference type="PANTHER" id="PTHR20941:SF1">
    <property type="entry name" value="FOLIC ACID SYNTHESIS PROTEIN FOL1"/>
    <property type="match status" value="1"/>
</dbReference>
<dbReference type="NCBIfam" id="TIGR01496">
    <property type="entry name" value="DHPS"/>
    <property type="match status" value="1"/>
</dbReference>
<dbReference type="SUPFAM" id="SSF51717">
    <property type="entry name" value="Dihydropteroate synthetase-like"/>
    <property type="match status" value="1"/>
</dbReference>
<protein>
    <recommendedName>
        <fullName evidence="6 12">Dihydropteroate synthase</fullName>
        <shortName evidence="12">DHPS</shortName>
        <ecNumber evidence="5 12">2.5.1.15</ecNumber>
    </recommendedName>
    <alternativeName>
        <fullName evidence="11 12">Dihydropteroate pyrophosphorylase</fullName>
    </alternativeName>
</protein>
<name>A0A074J1E5_9RHOB</name>
<comment type="pathway">
    <text evidence="3 12">Cofactor biosynthesis; tetrahydrofolate biosynthesis; 7,8-dihydrofolate from 2-amino-4-hydroxy-6-hydroxymethyl-7,8-dihydropteridine diphosphate and 4-aminobenzoate: step 1/2.</text>
</comment>
<dbReference type="FunFam" id="3.20.20.20:FF:000006">
    <property type="entry name" value="Dihydropteroate synthase"/>
    <property type="match status" value="1"/>
</dbReference>
<dbReference type="PROSITE" id="PS00793">
    <property type="entry name" value="DHPS_2"/>
    <property type="match status" value="1"/>
</dbReference>
<evidence type="ECO:0000256" key="7">
    <source>
        <dbReference type="ARBA" id="ARBA00022679"/>
    </source>
</evidence>
<evidence type="ECO:0000256" key="3">
    <source>
        <dbReference type="ARBA" id="ARBA00004763"/>
    </source>
</evidence>
<evidence type="ECO:0000256" key="11">
    <source>
        <dbReference type="ARBA" id="ARBA00030193"/>
    </source>
</evidence>
<dbReference type="Proteomes" id="UP000027432">
    <property type="component" value="Unassembled WGS sequence"/>
</dbReference>
<dbReference type="InterPro" id="IPR000489">
    <property type="entry name" value="Pterin-binding_dom"/>
</dbReference>
<accession>A0A074J1E5</accession>
<comment type="similarity">
    <text evidence="4 12">Belongs to the DHPS family.</text>
</comment>
<dbReference type="GO" id="GO:0004156">
    <property type="term" value="F:dihydropteroate synthase activity"/>
    <property type="evidence" value="ECO:0007669"/>
    <property type="project" value="UniProtKB-EC"/>
</dbReference>
<dbReference type="EC" id="2.5.1.15" evidence="5 12"/>
<dbReference type="RefSeq" id="WP_038079270.1">
    <property type="nucleotide sequence ID" value="NZ_AUND01000039.1"/>
</dbReference>
<evidence type="ECO:0000256" key="1">
    <source>
        <dbReference type="ARBA" id="ARBA00000012"/>
    </source>
</evidence>
<evidence type="ECO:0000313" key="15">
    <source>
        <dbReference type="Proteomes" id="UP000027432"/>
    </source>
</evidence>
<keyword evidence="8 12" id="KW-0479">Metal-binding</keyword>
<evidence type="ECO:0000256" key="2">
    <source>
        <dbReference type="ARBA" id="ARBA00001946"/>
    </source>
</evidence>
<dbReference type="GO" id="GO:0046654">
    <property type="term" value="P:tetrahydrofolate biosynthetic process"/>
    <property type="evidence" value="ECO:0007669"/>
    <property type="project" value="UniProtKB-UniPathway"/>
</dbReference>
<sequence length="339" mass="36781">MEKIYYRPLLRTDAARPETALTLAGGWCWFDEVELIRRDAEPEIVPAAHLPEEMVERLCSPRAPLAGLTMDAPRIMGILNVTPDSFSDGGRFDVEEAAIERAFALRQMGADILDIGGESTRPGATEVDEDEEIARTAPVIAALRDSDFDAPISIDTRKSLVADQALEAGAAMLNDVSAMEFDPAMVEVAQISGAPICLMHAQGLPETMQDDPRYTDVLLDVYDYLEDRIALAEDYGIAREAIIADPGIGFGKTVQHNLALIRGLSLFHGLGCPLLLGVSRKRFIGTVGGAEDTDSRMPGTLAVTLAGLDQGVQIHRVHDVAEIAQGIRLWDAITRGFEE</sequence>
<dbReference type="EMBL" id="AUND01000039">
    <property type="protein sequence ID" value="KEO51191.1"/>
    <property type="molecule type" value="Genomic_DNA"/>
</dbReference>
<evidence type="ECO:0000313" key="14">
    <source>
        <dbReference type="EMBL" id="KEO51191.1"/>
    </source>
</evidence>
<comment type="catalytic activity">
    <reaction evidence="1">
        <text>(7,8-dihydropterin-6-yl)methyl diphosphate + 4-aminobenzoate = 7,8-dihydropteroate + diphosphate</text>
        <dbReference type="Rhea" id="RHEA:19949"/>
        <dbReference type="ChEBI" id="CHEBI:17836"/>
        <dbReference type="ChEBI" id="CHEBI:17839"/>
        <dbReference type="ChEBI" id="CHEBI:33019"/>
        <dbReference type="ChEBI" id="CHEBI:72950"/>
        <dbReference type="EC" id="2.5.1.15"/>
    </reaction>
</comment>
<keyword evidence="10 12" id="KW-0289">Folate biosynthesis</keyword>
<dbReference type="InterPro" id="IPR011005">
    <property type="entry name" value="Dihydropteroate_synth-like_sf"/>
</dbReference>
<evidence type="ECO:0000256" key="6">
    <source>
        <dbReference type="ARBA" id="ARBA00016919"/>
    </source>
</evidence>
<dbReference type="GO" id="GO:0005829">
    <property type="term" value="C:cytosol"/>
    <property type="evidence" value="ECO:0007669"/>
    <property type="project" value="TreeGrafter"/>
</dbReference>
<dbReference type="PROSITE" id="PS00792">
    <property type="entry name" value="DHPS_1"/>
    <property type="match status" value="1"/>
</dbReference>
<dbReference type="UniPathway" id="UPA00077">
    <property type="reaction ID" value="UER00156"/>
</dbReference>
<evidence type="ECO:0000256" key="9">
    <source>
        <dbReference type="ARBA" id="ARBA00022842"/>
    </source>
</evidence>
<dbReference type="AlphaFoldDB" id="A0A074J1E5"/>
<dbReference type="eggNOG" id="COG0294">
    <property type="taxonomic scope" value="Bacteria"/>
</dbReference>
<dbReference type="Pfam" id="PF00809">
    <property type="entry name" value="Pterin_bind"/>
    <property type="match status" value="1"/>
</dbReference>
<dbReference type="PROSITE" id="PS50972">
    <property type="entry name" value="PTERIN_BINDING"/>
    <property type="match status" value="1"/>
</dbReference>
<dbReference type="GO" id="GO:0046872">
    <property type="term" value="F:metal ion binding"/>
    <property type="evidence" value="ECO:0007669"/>
    <property type="project" value="UniProtKB-KW"/>
</dbReference>
<keyword evidence="7 12" id="KW-0808">Transferase</keyword>
<gene>
    <name evidence="14" type="ORF">TP2_12415</name>
</gene>
<evidence type="ECO:0000256" key="12">
    <source>
        <dbReference type="RuleBase" id="RU361205"/>
    </source>
</evidence>
<comment type="cofactor">
    <cofactor evidence="2 12">
        <name>Mg(2+)</name>
        <dbReference type="ChEBI" id="CHEBI:18420"/>
    </cofactor>
</comment>
<evidence type="ECO:0000256" key="10">
    <source>
        <dbReference type="ARBA" id="ARBA00022909"/>
    </source>
</evidence>
<reference evidence="14 15" key="1">
    <citation type="submission" date="2013-07" db="EMBL/GenBank/DDBJ databases">
        <title>Thioclava pacifica DSM 10166 Genome Sequencing.</title>
        <authorList>
            <person name="Lai Q."/>
            <person name="Shao Z."/>
        </authorList>
    </citation>
    <scope>NUCLEOTIDE SEQUENCE [LARGE SCALE GENOMIC DNA]</scope>
    <source>
        <strain evidence="14 15">DSM 10166</strain>
    </source>
</reference>
<evidence type="ECO:0000256" key="4">
    <source>
        <dbReference type="ARBA" id="ARBA00009503"/>
    </source>
</evidence>
<dbReference type="CDD" id="cd00739">
    <property type="entry name" value="DHPS"/>
    <property type="match status" value="1"/>
</dbReference>
<keyword evidence="15" id="KW-1185">Reference proteome</keyword>
<evidence type="ECO:0000256" key="5">
    <source>
        <dbReference type="ARBA" id="ARBA00012458"/>
    </source>
</evidence>